<dbReference type="InterPro" id="IPR002933">
    <property type="entry name" value="Peptidase_M20"/>
</dbReference>
<evidence type="ECO:0000313" key="2">
    <source>
        <dbReference type="EMBL" id="MFD2590121.1"/>
    </source>
</evidence>
<comment type="caution">
    <text evidence="2">The sequence shown here is derived from an EMBL/GenBank/DDBJ whole genome shotgun (WGS) entry which is preliminary data.</text>
</comment>
<dbReference type="PANTHER" id="PTHR11014:SF63">
    <property type="entry name" value="METALLOPEPTIDASE, PUTATIVE (AFU_ORTHOLOGUE AFUA_6G09600)-RELATED"/>
    <property type="match status" value="1"/>
</dbReference>
<dbReference type="EMBL" id="JBHULX010000003">
    <property type="protein sequence ID" value="MFD2590121.1"/>
    <property type="molecule type" value="Genomic_DNA"/>
</dbReference>
<dbReference type="SUPFAM" id="SSF53187">
    <property type="entry name" value="Zn-dependent exopeptidases"/>
    <property type="match status" value="1"/>
</dbReference>
<evidence type="ECO:0000256" key="1">
    <source>
        <dbReference type="ARBA" id="ARBA00022801"/>
    </source>
</evidence>
<dbReference type="Proteomes" id="UP001597459">
    <property type="component" value="Unassembled WGS sequence"/>
</dbReference>
<keyword evidence="1" id="KW-0378">Hydrolase</keyword>
<dbReference type="Pfam" id="PF01546">
    <property type="entry name" value="Peptidase_M20"/>
    <property type="match status" value="1"/>
</dbReference>
<keyword evidence="3" id="KW-1185">Reference proteome</keyword>
<dbReference type="PANTHER" id="PTHR11014">
    <property type="entry name" value="PEPTIDASE M20 FAMILY MEMBER"/>
    <property type="match status" value="1"/>
</dbReference>
<dbReference type="Gene3D" id="3.30.70.360">
    <property type="match status" value="1"/>
</dbReference>
<dbReference type="Gene3D" id="3.40.630.10">
    <property type="entry name" value="Zn peptidases"/>
    <property type="match status" value="1"/>
</dbReference>
<gene>
    <name evidence="2" type="ORF">ACFSTE_04715</name>
</gene>
<organism evidence="2 3">
    <name type="scientific">Aquimarina hainanensis</name>
    <dbReference type="NCBI Taxonomy" id="1578017"/>
    <lineage>
        <taxon>Bacteria</taxon>
        <taxon>Pseudomonadati</taxon>
        <taxon>Bacteroidota</taxon>
        <taxon>Flavobacteriia</taxon>
        <taxon>Flavobacteriales</taxon>
        <taxon>Flavobacteriaceae</taxon>
        <taxon>Aquimarina</taxon>
    </lineage>
</organism>
<dbReference type="RefSeq" id="WP_378255763.1">
    <property type="nucleotide sequence ID" value="NZ_JBHSJV010000001.1"/>
</dbReference>
<proteinExistence type="predicted"/>
<reference evidence="3" key="1">
    <citation type="journal article" date="2019" name="Int. J. Syst. Evol. Microbiol.">
        <title>The Global Catalogue of Microorganisms (GCM) 10K type strain sequencing project: providing services to taxonomists for standard genome sequencing and annotation.</title>
        <authorList>
            <consortium name="The Broad Institute Genomics Platform"/>
            <consortium name="The Broad Institute Genome Sequencing Center for Infectious Disease"/>
            <person name="Wu L."/>
            <person name="Ma J."/>
        </authorList>
    </citation>
    <scope>NUCLEOTIDE SEQUENCE [LARGE SCALE GENOMIC DNA]</scope>
    <source>
        <strain evidence="3">KCTC 42423</strain>
    </source>
</reference>
<evidence type="ECO:0000313" key="3">
    <source>
        <dbReference type="Proteomes" id="UP001597459"/>
    </source>
</evidence>
<dbReference type="PIRSF" id="PIRSF005962">
    <property type="entry name" value="Pept_M20D_amidohydro"/>
    <property type="match status" value="1"/>
</dbReference>
<protein>
    <submittedName>
        <fullName evidence="2">M20 family metallopeptidase</fullName>
    </submittedName>
</protein>
<dbReference type="InterPro" id="IPR017439">
    <property type="entry name" value="Amidohydrolase"/>
</dbReference>
<sequence>MILSKTLRNFVVTIQFLFLGVLSFGQHIATPPSIHNQIQEKTDVIFEQLVNIRNDFYTHPEPSGNEKRTSQKIAEHLQSLGLEVKTDIGGHGVVGILSTGKKGKHISWRADIDALPAHIHEKTGHPSTNKKASHVCGHDVNTTVALGIANVLTSIKSQLTGTISFIFQPAEETYKGAKAMIDDGLFELISPDEIYGAHLAPMETTMIATKPEWLFADYKTIKVSFRNSEENDAIIAFSKKIISTLQNVAPDDKFWNPKSISDPTIGLANPNTIFTNYRFVNPKSFEVTKTDKVISIEAYIGASDATLLTNAIQEVTSKIRTSKFAKHLIDVSFSYERATVNNDTLLTQKSLASIAQRYGAENIIRLYGEMPDYRGDDFAYFQQHVPGVYFYLGGSNFAKGIISMPHIPSFSVDLNCIRTGVNYFSSMIIDRLAE</sequence>
<accession>A0ABW5N4T7</accession>
<name>A0ABW5N4T7_9FLAO</name>